<evidence type="ECO:0000313" key="2">
    <source>
        <dbReference type="EMBL" id="GIJ49010.1"/>
    </source>
</evidence>
<dbReference type="EMBL" id="BOPF01000024">
    <property type="protein sequence ID" value="GIJ49010.1"/>
    <property type="molecule type" value="Genomic_DNA"/>
</dbReference>
<dbReference type="AlphaFoldDB" id="A0A8J3YSD9"/>
<feature type="region of interest" description="Disordered" evidence="1">
    <location>
        <begin position="188"/>
        <end position="230"/>
    </location>
</feature>
<name>A0A8J3YSD9_9ACTN</name>
<comment type="caution">
    <text evidence="2">The sequence shown here is derived from an EMBL/GenBank/DDBJ whole genome shotgun (WGS) entry which is preliminary data.</text>
</comment>
<feature type="region of interest" description="Disordered" evidence="1">
    <location>
        <begin position="253"/>
        <end position="273"/>
    </location>
</feature>
<feature type="region of interest" description="Disordered" evidence="1">
    <location>
        <begin position="300"/>
        <end position="329"/>
    </location>
</feature>
<sequence>MADAMPDEYYERYNKMPHDELYRQLQAGSPQQVDAVADRWKVAEEAIGAVAATLRKETERLLIRWNSPGSREFQYRLSLVVAYAQKLSDEASAMRGGLSVMGHSLKKAQRTAEPATTAPPEYQVGIVDPALGHQMAAEEAAKARDRIAALVATLAAEYAVADHGQWPAGMPEAPVDLPLTEKLLDPAGLTGGAPVEAAALPGDTPGTELAGAGSLGAGHAPSGSLASVGHTAPPAPPATLAGAGLGFVGPGRPTVDPRGESTSARPASMTGGAPAAGMPMAAAAGGHRVSDGYLINDPRLADDGTDWSTREHLGWDPDADAPPSVLGGT</sequence>
<gene>
    <name evidence="2" type="ORF">Val02_58960</name>
</gene>
<organism evidence="2 3">
    <name type="scientific">Virgisporangium aliadipatigenens</name>
    <dbReference type="NCBI Taxonomy" id="741659"/>
    <lineage>
        <taxon>Bacteria</taxon>
        <taxon>Bacillati</taxon>
        <taxon>Actinomycetota</taxon>
        <taxon>Actinomycetes</taxon>
        <taxon>Micromonosporales</taxon>
        <taxon>Micromonosporaceae</taxon>
        <taxon>Virgisporangium</taxon>
    </lineage>
</organism>
<feature type="compositionally biased region" description="Low complexity" evidence="1">
    <location>
        <begin position="209"/>
        <end position="227"/>
    </location>
</feature>
<protein>
    <recommendedName>
        <fullName evidence="4">PPE family domain-containing protein</fullName>
    </recommendedName>
</protein>
<dbReference type="Proteomes" id="UP000619260">
    <property type="component" value="Unassembled WGS sequence"/>
</dbReference>
<proteinExistence type="predicted"/>
<evidence type="ECO:0008006" key="4">
    <source>
        <dbReference type="Google" id="ProtNLM"/>
    </source>
</evidence>
<keyword evidence="3" id="KW-1185">Reference proteome</keyword>
<evidence type="ECO:0000313" key="3">
    <source>
        <dbReference type="Proteomes" id="UP000619260"/>
    </source>
</evidence>
<accession>A0A8J3YSD9</accession>
<evidence type="ECO:0000256" key="1">
    <source>
        <dbReference type="SAM" id="MobiDB-lite"/>
    </source>
</evidence>
<reference evidence="2" key="1">
    <citation type="submission" date="2021-01" db="EMBL/GenBank/DDBJ databases">
        <title>Whole genome shotgun sequence of Virgisporangium aliadipatigenens NBRC 105644.</title>
        <authorList>
            <person name="Komaki H."/>
            <person name="Tamura T."/>
        </authorList>
    </citation>
    <scope>NUCLEOTIDE SEQUENCE</scope>
    <source>
        <strain evidence="2">NBRC 105644</strain>
    </source>
</reference>